<gene>
    <name evidence="1" type="ORF">S01H4_18917</name>
</gene>
<organism evidence="1">
    <name type="scientific">marine sediment metagenome</name>
    <dbReference type="NCBI Taxonomy" id="412755"/>
    <lineage>
        <taxon>unclassified sequences</taxon>
        <taxon>metagenomes</taxon>
        <taxon>ecological metagenomes</taxon>
    </lineage>
</organism>
<dbReference type="AlphaFoldDB" id="X0YDM2"/>
<proteinExistence type="predicted"/>
<name>X0YDM2_9ZZZZ</name>
<dbReference type="EMBL" id="BART01008406">
    <property type="protein sequence ID" value="GAG53954.1"/>
    <property type="molecule type" value="Genomic_DNA"/>
</dbReference>
<reference evidence="1" key="1">
    <citation type="journal article" date="2014" name="Front. Microbiol.">
        <title>High frequency of phylogenetically diverse reductive dehalogenase-homologous genes in deep subseafloor sedimentary metagenomes.</title>
        <authorList>
            <person name="Kawai M."/>
            <person name="Futagami T."/>
            <person name="Toyoda A."/>
            <person name="Takaki Y."/>
            <person name="Nishi S."/>
            <person name="Hori S."/>
            <person name="Arai W."/>
            <person name="Tsubouchi T."/>
            <person name="Morono Y."/>
            <person name="Uchiyama I."/>
            <person name="Ito T."/>
            <person name="Fujiyama A."/>
            <person name="Inagaki F."/>
            <person name="Takami H."/>
        </authorList>
    </citation>
    <scope>NUCLEOTIDE SEQUENCE</scope>
    <source>
        <strain evidence="1">Expedition CK06-06</strain>
    </source>
</reference>
<accession>X0YDM2</accession>
<sequence length="42" mass="5044">MNKINKLSDITFFLSEFKNVIFPISEFNKLIKINKQKKVKKE</sequence>
<protein>
    <submittedName>
        <fullName evidence="1">Uncharacterized protein</fullName>
    </submittedName>
</protein>
<evidence type="ECO:0000313" key="1">
    <source>
        <dbReference type="EMBL" id="GAG53954.1"/>
    </source>
</evidence>
<comment type="caution">
    <text evidence="1">The sequence shown here is derived from an EMBL/GenBank/DDBJ whole genome shotgun (WGS) entry which is preliminary data.</text>
</comment>